<sequence length="35" mass="3790">ADRNAIGTQAGELFGGPHRWRDLPGRARGLSIGRM</sequence>
<reference evidence="2" key="1">
    <citation type="submission" date="2020-02" db="EMBL/GenBank/DDBJ databases">
        <authorList>
            <person name="Meier V. D."/>
        </authorList>
    </citation>
    <scope>NUCLEOTIDE SEQUENCE</scope>
    <source>
        <strain evidence="2">AVDCRST_MAG82</strain>
    </source>
</reference>
<protein>
    <submittedName>
        <fullName evidence="2">Uncharacterized protein</fullName>
    </submittedName>
</protein>
<feature type="non-terminal residue" evidence="2">
    <location>
        <position position="1"/>
    </location>
</feature>
<feature type="non-terminal residue" evidence="2">
    <location>
        <position position="35"/>
    </location>
</feature>
<dbReference type="EMBL" id="CADCVA010000082">
    <property type="protein sequence ID" value="CAA9407889.1"/>
    <property type="molecule type" value="Genomic_DNA"/>
</dbReference>
<dbReference type="AlphaFoldDB" id="A0A6J4P983"/>
<organism evidence="2">
    <name type="scientific">uncultured Rubrobacteraceae bacterium</name>
    <dbReference type="NCBI Taxonomy" id="349277"/>
    <lineage>
        <taxon>Bacteria</taxon>
        <taxon>Bacillati</taxon>
        <taxon>Actinomycetota</taxon>
        <taxon>Rubrobacteria</taxon>
        <taxon>Rubrobacterales</taxon>
        <taxon>Rubrobacteraceae</taxon>
        <taxon>environmental samples</taxon>
    </lineage>
</organism>
<name>A0A6J4P983_9ACTN</name>
<accession>A0A6J4P983</accession>
<gene>
    <name evidence="2" type="ORF">AVDCRST_MAG82-593</name>
</gene>
<evidence type="ECO:0000313" key="2">
    <source>
        <dbReference type="EMBL" id="CAA9407889.1"/>
    </source>
</evidence>
<feature type="region of interest" description="Disordered" evidence="1">
    <location>
        <begin position="1"/>
        <end position="20"/>
    </location>
</feature>
<evidence type="ECO:0000256" key="1">
    <source>
        <dbReference type="SAM" id="MobiDB-lite"/>
    </source>
</evidence>
<proteinExistence type="predicted"/>